<dbReference type="PANTHER" id="PTHR31286:SF178">
    <property type="entry name" value="DUF4283 DOMAIN-CONTAINING PROTEIN"/>
    <property type="match status" value="1"/>
</dbReference>
<feature type="compositionally biased region" description="Polar residues" evidence="1">
    <location>
        <begin position="923"/>
        <end position="932"/>
    </location>
</feature>
<evidence type="ECO:0000256" key="1">
    <source>
        <dbReference type="SAM" id="MobiDB-lite"/>
    </source>
</evidence>
<feature type="region of interest" description="Disordered" evidence="1">
    <location>
        <begin position="583"/>
        <end position="644"/>
    </location>
</feature>
<feature type="region of interest" description="Disordered" evidence="1">
    <location>
        <begin position="178"/>
        <end position="204"/>
    </location>
</feature>
<feature type="region of interest" description="Disordered" evidence="1">
    <location>
        <begin position="510"/>
        <end position="532"/>
    </location>
</feature>
<dbReference type="PANTHER" id="PTHR31286">
    <property type="entry name" value="GLYCINE-RICH CELL WALL STRUCTURAL PROTEIN 1.8-LIKE"/>
    <property type="match status" value="1"/>
</dbReference>
<sequence>MAIDATSARIQISVNIDKPLQFEGAVGFPNGDTRKVTFLYVGLHRYCFTCTMISHDENSCPELTEAQREQKRLQRLALNNPGAQLQIPAYGPGQERKQDSKRPRSPSLDLQRQSLPRKFQTDASYGRNKRYGTSKESRGFELSHTNMPDYNEHSYQRNKYTSASSRHGVWSRLDKEYPIPRDSRRGESAGIRSNTQHMSREQRRDYVPCGATARGKRENISRGINVSRHQEWRPRVTQSYTIDRTRDSHNDRVLVPRETNHSTPMSTGVEQDGADSQRTISEHPGIFTNNGVQGNGHLVVHMNETEDEKRRRLKGKAIMPALDATPMSKAKDATSLAILIGRNTVIIGDQPLLRPTSQRALIGQTAESAQGRKNASIERATPIYTATREEEFLDDDMLTEEQAKQVIMTAEDEEKVDRIVSEFDDVIMDENMMENDDLLVDESGFDAEKIDAISQMSPMHVQNEPDEAMGPKNQSPHSHEKAQRAEHESKKHAASAQSMLEVPSDGIATDKGVAKKKPASSADVKGARAVGFPNGDTRKVTFLYVGLHRYCFTCKIISHDENSCSELTEAQREQKRLQRLALNNPGAQLQIPAYGPGQERKQGSKRPRSPSLDLQRQSPPHKFQTDASYGRNKRYGTSKESRGFELNQTNMPHYHEHSYRRNKYTSASSRHRFWSRLDKEYPIPRDSRRGESAGIRSNTQHMSREQRRDYVPHAATTRGKGENISRGFNVSRQQEWRPRVTQSYTIDRTRDSHNDRVLVPRETHHSTPMSIGVEQDDADSQRTISEHPGIFTNNGVQGSGHLVVHRNETEDEKRKRLKGKVIMPPLDATPMSKTAENAQGRKNASIERATPIATATREEEFLDDDMLTEEQAKQVIMTAEDEAEVDRIVSEFDDVIMDENMMQNDDLLVDESGFDAEKIDAISQLSPMQVQNEPDEAMGPKN</sequence>
<dbReference type="EMBL" id="QGKX02000004">
    <property type="protein sequence ID" value="KAF3600453.1"/>
    <property type="molecule type" value="Genomic_DNA"/>
</dbReference>
<feature type="compositionally biased region" description="Basic and acidic residues" evidence="1">
    <location>
        <begin position="702"/>
        <end position="711"/>
    </location>
</feature>
<evidence type="ECO:0000259" key="2">
    <source>
        <dbReference type="Pfam" id="PF14392"/>
    </source>
</evidence>
<feature type="compositionally biased region" description="Basic and acidic residues" evidence="1">
    <location>
        <begin position="477"/>
        <end position="491"/>
    </location>
</feature>
<feature type="region of interest" description="Disordered" evidence="1">
    <location>
        <begin position="79"/>
        <end position="163"/>
    </location>
</feature>
<name>A0A8S9SKE7_BRACR</name>
<organism evidence="3 4">
    <name type="scientific">Brassica cretica</name>
    <name type="common">Mustard</name>
    <dbReference type="NCBI Taxonomy" id="69181"/>
    <lineage>
        <taxon>Eukaryota</taxon>
        <taxon>Viridiplantae</taxon>
        <taxon>Streptophyta</taxon>
        <taxon>Embryophyta</taxon>
        <taxon>Tracheophyta</taxon>
        <taxon>Spermatophyta</taxon>
        <taxon>Magnoliopsida</taxon>
        <taxon>eudicotyledons</taxon>
        <taxon>Gunneridae</taxon>
        <taxon>Pentapetalae</taxon>
        <taxon>rosids</taxon>
        <taxon>malvids</taxon>
        <taxon>Brassicales</taxon>
        <taxon>Brassicaceae</taxon>
        <taxon>Brassiceae</taxon>
        <taxon>Brassica</taxon>
    </lineage>
</organism>
<comment type="caution">
    <text evidence="3">The sequence shown here is derived from an EMBL/GenBank/DDBJ whole genome shotgun (WGS) entry which is preliminary data.</text>
</comment>
<protein>
    <recommendedName>
        <fullName evidence="2">Zinc knuckle CX2CX4HX4C domain-containing protein</fullName>
    </recommendedName>
</protein>
<feature type="domain" description="Zinc knuckle CX2CX4HX4C" evidence="2">
    <location>
        <begin position="15"/>
        <end position="61"/>
    </location>
</feature>
<feature type="compositionally biased region" description="Basic and acidic residues" evidence="1">
    <location>
        <begin position="682"/>
        <end position="691"/>
    </location>
</feature>
<evidence type="ECO:0000313" key="3">
    <source>
        <dbReference type="EMBL" id="KAF3600453.1"/>
    </source>
</evidence>
<feature type="compositionally biased region" description="Basic and acidic residues" evidence="1">
    <location>
        <begin position="178"/>
        <end position="187"/>
    </location>
</feature>
<feature type="domain" description="Zinc knuckle CX2CX4HX4C" evidence="2">
    <location>
        <begin position="528"/>
        <end position="565"/>
    </location>
</feature>
<gene>
    <name evidence="3" type="ORF">F2Q69_00036446</name>
</gene>
<dbReference type="AlphaFoldDB" id="A0A8S9SKE7"/>
<dbReference type="Proteomes" id="UP000712600">
    <property type="component" value="Unassembled WGS sequence"/>
</dbReference>
<reference evidence="3" key="1">
    <citation type="submission" date="2019-12" db="EMBL/GenBank/DDBJ databases">
        <title>Genome sequencing and annotation of Brassica cretica.</title>
        <authorList>
            <person name="Studholme D.J."/>
            <person name="Sarris P."/>
        </authorList>
    </citation>
    <scope>NUCLEOTIDE SEQUENCE</scope>
    <source>
        <strain evidence="3">PFS-109/04</strain>
        <tissue evidence="3">Leaf</tissue>
    </source>
</reference>
<accession>A0A8S9SKE7</accession>
<feature type="region of interest" description="Disordered" evidence="1">
    <location>
        <begin position="682"/>
        <end position="737"/>
    </location>
</feature>
<dbReference type="Pfam" id="PF14392">
    <property type="entry name" value="zf-CCHC_4"/>
    <property type="match status" value="2"/>
</dbReference>
<evidence type="ECO:0000313" key="4">
    <source>
        <dbReference type="Proteomes" id="UP000712600"/>
    </source>
</evidence>
<dbReference type="InterPro" id="IPR025836">
    <property type="entry name" value="Zn_knuckle_CX2CX4HX4C"/>
</dbReference>
<proteinExistence type="predicted"/>
<feature type="region of interest" description="Disordered" evidence="1">
    <location>
        <begin position="462"/>
        <end position="498"/>
    </location>
</feature>
<feature type="region of interest" description="Disordered" evidence="1">
    <location>
        <begin position="923"/>
        <end position="942"/>
    </location>
</feature>
<dbReference type="InterPro" id="IPR040256">
    <property type="entry name" value="At4g02000-like"/>
</dbReference>